<proteinExistence type="inferred from homology"/>
<dbReference type="EMBL" id="JH431868">
    <property type="status" value="NOT_ANNOTATED_CDS"/>
    <property type="molecule type" value="Genomic_DNA"/>
</dbReference>
<dbReference type="FunFam" id="2.130.10.10:FF:000005">
    <property type="entry name" value="Putative echinoderm microtubule-associated protein-like 1"/>
    <property type="match status" value="1"/>
</dbReference>
<dbReference type="PANTHER" id="PTHR13720">
    <property type="entry name" value="WD-40 REPEAT PROTEIN"/>
    <property type="match status" value="1"/>
</dbReference>
<dbReference type="HOGENOM" id="CLU_011754_0_0_1"/>
<keyword evidence="3" id="KW-0963">Cytoplasm</keyword>
<evidence type="ECO:0000256" key="4">
    <source>
        <dbReference type="ARBA" id="ARBA00022574"/>
    </source>
</evidence>
<keyword evidence="6" id="KW-0677">Repeat</keyword>
<evidence type="ECO:0008006" key="15">
    <source>
        <dbReference type="Google" id="ProtNLM"/>
    </source>
</evidence>
<dbReference type="Proteomes" id="UP000014500">
    <property type="component" value="Unassembled WGS sequence"/>
</dbReference>
<evidence type="ECO:0000256" key="3">
    <source>
        <dbReference type="ARBA" id="ARBA00022490"/>
    </source>
</evidence>
<dbReference type="InterPro" id="IPR055439">
    <property type="entry name" value="Beta-prop_EML_1st"/>
</dbReference>
<sequence>MRINGEGDLVEIEDQSEMQMSSEVFSSPTASSSAVMMHSGRSAAANSGALEIPVMEDCSTLDDVSEMDSVYQAWNDMITNENDTLRERVSDLEKKVHEQADEIVCLRSTLADVLRRLNNLEGRGTVAISNHVGAMKDGHATSGQMIQQHTTRRAAPTANTPRRSHYHSNNSLQSDGLSSNSVSPIPSPSPSSMRSSPSPRHTPSPSRAPTHLQISTHSTNNLKKWSSTQDFNATPSHIATQRRTISGSMLNLHVNVKLSSANNSRHGTKEAVYNSEEGYLKMYLRGRPIVMYAPSNCLQDFSLNKVNSLPTERLKLDWIYGYRGRDCRNNLYLLPTGEIVYFIAAVVVLYNVEDQMQRHYLGHTDDVKCLTLHPNKLLVATGQIAGHDRRDNRPHIRVWDSVSLNTMHVIGIGEFERAVTCLAFSKADGGVLLCAVDDASDHNMSIWDWQKGERGHKLVETKCASETVLACEFHPMDRSTIITCGRGHISFWNLEGYTLTKKLGIFEKLEKPKFVLCLAFSETGDVITGDSNGSILIWTRGVNRVFRCLPNVHPGGVFSICTMKDGNTISGGRDGKIVEWDNQYKKTGQIAQLPDSVGPVRTITQGRGSSIIVGTTRNCILQGSFNLTFQTIVQGHTEELWGLAIHPTQNQFITGGHDKTIHLWDTMSHSVVWNKFIGEPVQSACFSPEGSVLIVCTVIGQWVVMNAATREITSTHLDGAEAIDACKFSPDGKFLALGSRDNNIYIYQVSDNYEKLSRIGRCLGHSSFITHLDWSTDSTNIQTTSGDYELLYWNASVCRQIPSSSTLRDVEWSTQTCTLGFNVYGIWPEGCDGSDVNSCDRSHNQKLLATGDDFGKVKLYCYPVSQPKSLCHIYGGHSSHVTAVGFLPDDTRLISLGGRDSSVMQWAVR</sequence>
<feature type="region of interest" description="Disordered" evidence="10">
    <location>
        <begin position="136"/>
        <end position="212"/>
    </location>
</feature>
<dbReference type="InterPro" id="IPR049813">
    <property type="entry name" value="Elp-1-like_TD"/>
</dbReference>
<dbReference type="InterPro" id="IPR050630">
    <property type="entry name" value="WD_repeat_EMAP"/>
</dbReference>
<feature type="repeat" description="WD" evidence="8">
    <location>
        <begin position="633"/>
        <end position="674"/>
    </location>
</feature>
<dbReference type="PROSITE" id="PS50082">
    <property type="entry name" value="WD_REPEATS_2"/>
    <property type="match status" value="3"/>
</dbReference>
<keyword evidence="4 8" id="KW-0853">WD repeat</keyword>
<keyword evidence="9" id="KW-0175">Coiled coil</keyword>
<dbReference type="InterPro" id="IPR036322">
    <property type="entry name" value="WD40_repeat_dom_sf"/>
</dbReference>
<dbReference type="AlphaFoldDB" id="T1J5S7"/>
<evidence type="ECO:0000256" key="6">
    <source>
        <dbReference type="ARBA" id="ARBA00022737"/>
    </source>
</evidence>
<evidence type="ECO:0000256" key="9">
    <source>
        <dbReference type="SAM" id="Coils"/>
    </source>
</evidence>
<feature type="coiled-coil region" evidence="9">
    <location>
        <begin position="75"/>
        <end position="123"/>
    </location>
</feature>
<dbReference type="PROSITE" id="PS50294">
    <property type="entry name" value="WD_REPEATS_REGION"/>
    <property type="match status" value="2"/>
</dbReference>
<dbReference type="InterPro" id="IPR005108">
    <property type="entry name" value="HELP"/>
</dbReference>
<dbReference type="GO" id="GO:0072686">
    <property type="term" value="C:mitotic spindle"/>
    <property type="evidence" value="ECO:0007669"/>
    <property type="project" value="TreeGrafter"/>
</dbReference>
<dbReference type="OMA" id="DVEWATA"/>
<accession>T1J5S7</accession>
<evidence type="ECO:0000256" key="1">
    <source>
        <dbReference type="ARBA" id="ARBA00004245"/>
    </source>
</evidence>
<evidence type="ECO:0000313" key="14">
    <source>
        <dbReference type="Proteomes" id="UP000014500"/>
    </source>
</evidence>
<dbReference type="STRING" id="126957.T1J5S7"/>
<organism evidence="13 14">
    <name type="scientific">Strigamia maritima</name>
    <name type="common">European centipede</name>
    <name type="synonym">Geophilus maritimus</name>
    <dbReference type="NCBI Taxonomy" id="126957"/>
    <lineage>
        <taxon>Eukaryota</taxon>
        <taxon>Metazoa</taxon>
        <taxon>Ecdysozoa</taxon>
        <taxon>Arthropoda</taxon>
        <taxon>Myriapoda</taxon>
        <taxon>Chilopoda</taxon>
        <taxon>Pleurostigmophora</taxon>
        <taxon>Geophilomorpha</taxon>
        <taxon>Linotaeniidae</taxon>
        <taxon>Strigamia</taxon>
    </lineage>
</organism>
<protein>
    <recommendedName>
        <fullName evidence="15">HELP domain-containing protein</fullName>
    </recommendedName>
</protein>
<dbReference type="GO" id="GO:0000226">
    <property type="term" value="P:microtubule cytoskeleton organization"/>
    <property type="evidence" value="ECO:0007669"/>
    <property type="project" value="TreeGrafter"/>
</dbReference>
<dbReference type="Pfam" id="PF23414">
    <property type="entry name" value="Beta-prop_EML_2"/>
    <property type="match status" value="1"/>
</dbReference>
<evidence type="ECO:0000259" key="12">
    <source>
        <dbReference type="Pfam" id="PF23414"/>
    </source>
</evidence>
<feature type="compositionally biased region" description="Low complexity" evidence="10">
    <location>
        <begin position="178"/>
        <end position="209"/>
    </location>
</feature>
<evidence type="ECO:0000256" key="10">
    <source>
        <dbReference type="SAM" id="MobiDB-lite"/>
    </source>
</evidence>
<dbReference type="EnsemblMetazoa" id="SMAR008983-RA">
    <property type="protein sequence ID" value="SMAR008983-PA"/>
    <property type="gene ID" value="SMAR008983"/>
</dbReference>
<feature type="repeat" description="WD" evidence="8">
    <location>
        <begin position="762"/>
        <end position="794"/>
    </location>
</feature>
<keyword evidence="14" id="KW-1185">Reference proteome</keyword>
<dbReference type="InterPro" id="IPR055442">
    <property type="entry name" value="Beta-prop_EML-like_2nd"/>
</dbReference>
<comment type="subcellular location">
    <subcellularLocation>
        <location evidence="1">Cytoplasm</location>
        <location evidence="1">Cytoskeleton</location>
    </subcellularLocation>
</comment>
<evidence type="ECO:0000313" key="13">
    <source>
        <dbReference type="EnsemblMetazoa" id="SMAR008983-PA"/>
    </source>
</evidence>
<feature type="domain" description="EML-like first beta-propeller" evidence="11">
    <location>
        <begin position="357"/>
        <end position="623"/>
    </location>
</feature>
<evidence type="ECO:0000256" key="7">
    <source>
        <dbReference type="ARBA" id="ARBA00023212"/>
    </source>
</evidence>
<comment type="similarity">
    <text evidence="2">Belongs to the WD repeat EMAP family.</text>
</comment>
<dbReference type="GO" id="GO:0005874">
    <property type="term" value="C:microtubule"/>
    <property type="evidence" value="ECO:0007669"/>
    <property type="project" value="UniProtKB-KW"/>
</dbReference>
<evidence type="ECO:0000256" key="8">
    <source>
        <dbReference type="PROSITE-ProRule" id="PRU00221"/>
    </source>
</evidence>
<dbReference type="CDD" id="cd21931">
    <property type="entry name" value="TD_EMAP-like"/>
    <property type="match status" value="1"/>
</dbReference>
<dbReference type="PhylomeDB" id="T1J5S7"/>
<dbReference type="Pfam" id="PF03451">
    <property type="entry name" value="HELP"/>
    <property type="match status" value="1"/>
</dbReference>
<dbReference type="PANTHER" id="PTHR13720:SF50">
    <property type="entry name" value="ECHINODERM MICROTUBULE-ASSOCIATED PROTEIN-LIKE 2"/>
    <property type="match status" value="1"/>
</dbReference>
<feature type="region of interest" description="Disordered" evidence="10">
    <location>
        <begin position="1"/>
        <end position="20"/>
    </location>
</feature>
<dbReference type="Pfam" id="PF23409">
    <property type="entry name" value="Beta-prop_EML"/>
    <property type="match status" value="1"/>
</dbReference>
<keyword evidence="5" id="KW-0493">Microtubule</keyword>
<feature type="compositionally biased region" description="Polar residues" evidence="10">
    <location>
        <begin position="167"/>
        <end position="177"/>
    </location>
</feature>
<dbReference type="SMART" id="SM00320">
    <property type="entry name" value="WD40"/>
    <property type="match status" value="11"/>
</dbReference>
<name>T1J5S7_STRMM</name>
<dbReference type="InterPro" id="IPR015943">
    <property type="entry name" value="WD40/YVTN_repeat-like_dom_sf"/>
</dbReference>
<dbReference type="Gene3D" id="2.130.10.10">
    <property type="entry name" value="YVTN repeat-like/Quinoprotein amine dehydrogenase"/>
    <property type="match status" value="2"/>
</dbReference>
<dbReference type="InterPro" id="IPR001680">
    <property type="entry name" value="WD40_rpt"/>
</dbReference>
<evidence type="ECO:0000256" key="2">
    <source>
        <dbReference type="ARBA" id="ARBA00006489"/>
    </source>
</evidence>
<dbReference type="SUPFAM" id="SSF50978">
    <property type="entry name" value="WD40 repeat-like"/>
    <property type="match status" value="3"/>
</dbReference>
<evidence type="ECO:0000259" key="11">
    <source>
        <dbReference type="Pfam" id="PF23409"/>
    </source>
</evidence>
<reference evidence="14" key="1">
    <citation type="submission" date="2011-05" db="EMBL/GenBank/DDBJ databases">
        <authorList>
            <person name="Richards S.R."/>
            <person name="Qu J."/>
            <person name="Jiang H."/>
            <person name="Jhangiani S.N."/>
            <person name="Agravi P."/>
            <person name="Goodspeed R."/>
            <person name="Gross S."/>
            <person name="Mandapat C."/>
            <person name="Jackson L."/>
            <person name="Mathew T."/>
            <person name="Pu L."/>
            <person name="Thornton R."/>
            <person name="Saada N."/>
            <person name="Wilczek-Boney K.B."/>
            <person name="Lee S."/>
            <person name="Kovar C."/>
            <person name="Wu Y."/>
            <person name="Scherer S.E."/>
            <person name="Worley K.C."/>
            <person name="Muzny D.M."/>
            <person name="Gibbs R."/>
        </authorList>
    </citation>
    <scope>NUCLEOTIDE SEQUENCE</scope>
    <source>
        <strain evidence="14">Brora</strain>
    </source>
</reference>
<feature type="domain" description="EML-like second beta-propeller" evidence="12">
    <location>
        <begin position="640"/>
        <end position="908"/>
    </location>
</feature>
<dbReference type="eggNOG" id="KOG2106">
    <property type="taxonomic scope" value="Eukaryota"/>
</dbReference>
<dbReference type="GO" id="GO:0008017">
    <property type="term" value="F:microtubule binding"/>
    <property type="evidence" value="ECO:0007669"/>
    <property type="project" value="TreeGrafter"/>
</dbReference>
<evidence type="ECO:0000256" key="5">
    <source>
        <dbReference type="ARBA" id="ARBA00022701"/>
    </source>
</evidence>
<feature type="repeat" description="WD" evidence="8">
    <location>
        <begin position="874"/>
        <end position="909"/>
    </location>
</feature>
<dbReference type="FunFam" id="2.130.10.10:FF:002220">
    <property type="entry name" value="EMAP-like 3"/>
    <property type="match status" value="1"/>
</dbReference>
<keyword evidence="7" id="KW-0206">Cytoskeleton</keyword>
<reference evidence="13" key="2">
    <citation type="submission" date="2015-02" db="UniProtKB">
        <authorList>
            <consortium name="EnsemblMetazoa"/>
        </authorList>
    </citation>
    <scope>IDENTIFICATION</scope>
</reference>